<evidence type="ECO:0008006" key="5">
    <source>
        <dbReference type="Google" id="ProtNLM"/>
    </source>
</evidence>
<dbReference type="EMBL" id="MU006219">
    <property type="protein sequence ID" value="KAF2830592.1"/>
    <property type="molecule type" value="Genomic_DNA"/>
</dbReference>
<protein>
    <recommendedName>
        <fullName evidence="5">Sulfate transporter</fullName>
    </recommendedName>
</protein>
<sequence length="556" mass="60294">MPSKPPYIVTLEREAWKDAVDGHSDPEEDEDEEDSDESDADTLIEENIERKSYKYLTPPQKPDKHKLAHKLQAVRLLDPPEGAWPRLVSTTRRKELGLWTRRWTKGRRHNVDTIRSQPLAELSGSLGDLGTLLPLMTALALTNSISLPSTLLFTGAANIFTGVAFGLPLPVQPMKAIAAVAIARNFTLEENAAAGLVVAGLVGLFSVTALLDWANRVTPIPVVKGIQVGAGLSLCLSAGSKMLLPLAWTGPWWGDNLIWAVAAVVLLLFTFAYPRLPYTIIVFGTGILLSIIGPSNKFSIPPNSIPVLHPSAKDFWKATTTASLGQLPLTLLNSVIAASALASDLLPSPPYPSAPTVTELGSSVAIINLVGCWFGAMPACHGSGGLAGQYRFGARSGSSIIFLGSIKFLLGVIAFWKSGSIVSILAGIPKSLLGVLVIAAGVELAKVGESVNTDARDLRVLDRDQSWDGKRVKELDERERRERWMVMLVTVAALLTFKNDAVGFITGLTWHWGFIGARHMEVWRESRAGRPFWRRVEHSSSERTGLLSHEESDVVT</sequence>
<feature type="transmembrane region" description="Helical" evidence="2">
    <location>
        <begin position="362"/>
        <end position="380"/>
    </location>
</feature>
<accession>A0A6A7ABG6</accession>
<dbReference type="OrthoDB" id="5402974at2759"/>
<dbReference type="PANTHER" id="PTHR31970">
    <property type="match status" value="1"/>
</dbReference>
<feature type="transmembrane region" description="Helical" evidence="2">
    <location>
        <begin position="280"/>
        <end position="300"/>
    </location>
</feature>
<keyword evidence="4" id="KW-1185">Reference proteome</keyword>
<dbReference type="PANTHER" id="PTHR31970:SF9">
    <property type="entry name" value="MOLYBDATE TRANSPORTER 2"/>
    <property type="match status" value="1"/>
</dbReference>
<reference evidence="3" key="1">
    <citation type="journal article" date="2020" name="Stud. Mycol.">
        <title>101 Dothideomycetes genomes: a test case for predicting lifestyles and emergence of pathogens.</title>
        <authorList>
            <person name="Haridas S."/>
            <person name="Albert R."/>
            <person name="Binder M."/>
            <person name="Bloem J."/>
            <person name="Labutti K."/>
            <person name="Salamov A."/>
            <person name="Andreopoulos B."/>
            <person name="Baker S."/>
            <person name="Barry K."/>
            <person name="Bills G."/>
            <person name="Bluhm B."/>
            <person name="Cannon C."/>
            <person name="Castanera R."/>
            <person name="Culley D."/>
            <person name="Daum C."/>
            <person name="Ezra D."/>
            <person name="Gonzalez J."/>
            <person name="Henrissat B."/>
            <person name="Kuo A."/>
            <person name="Liang C."/>
            <person name="Lipzen A."/>
            <person name="Lutzoni F."/>
            <person name="Magnuson J."/>
            <person name="Mondo S."/>
            <person name="Nolan M."/>
            <person name="Ohm R."/>
            <person name="Pangilinan J."/>
            <person name="Park H.-J."/>
            <person name="Ramirez L."/>
            <person name="Alfaro M."/>
            <person name="Sun H."/>
            <person name="Tritt A."/>
            <person name="Yoshinaga Y."/>
            <person name="Zwiers L.-H."/>
            <person name="Turgeon B."/>
            <person name="Goodwin S."/>
            <person name="Spatafora J."/>
            <person name="Crous P."/>
            <person name="Grigoriev I."/>
        </authorList>
    </citation>
    <scope>NUCLEOTIDE SEQUENCE</scope>
    <source>
        <strain evidence="3">CBS 113818</strain>
    </source>
</reference>
<feature type="region of interest" description="Disordered" evidence="1">
    <location>
        <begin position="1"/>
        <end position="42"/>
    </location>
</feature>
<evidence type="ECO:0000313" key="4">
    <source>
        <dbReference type="Proteomes" id="UP000799424"/>
    </source>
</evidence>
<feature type="transmembrane region" description="Helical" evidence="2">
    <location>
        <begin position="392"/>
        <end position="415"/>
    </location>
</feature>
<gene>
    <name evidence="3" type="ORF">CC86DRAFT_402624</name>
</gene>
<feature type="transmembrane region" description="Helical" evidence="2">
    <location>
        <begin position="421"/>
        <end position="442"/>
    </location>
</feature>
<evidence type="ECO:0000313" key="3">
    <source>
        <dbReference type="EMBL" id="KAF2830592.1"/>
    </source>
</evidence>
<feature type="compositionally biased region" description="Basic and acidic residues" evidence="1">
    <location>
        <begin position="11"/>
        <end position="25"/>
    </location>
</feature>
<feature type="transmembrane region" description="Helical" evidence="2">
    <location>
        <begin position="151"/>
        <end position="171"/>
    </location>
</feature>
<dbReference type="Proteomes" id="UP000799424">
    <property type="component" value="Unassembled WGS sequence"/>
</dbReference>
<dbReference type="InterPro" id="IPR031563">
    <property type="entry name" value="MOT1/MOT2"/>
</dbReference>
<dbReference type="GO" id="GO:0015098">
    <property type="term" value="F:molybdate ion transmembrane transporter activity"/>
    <property type="evidence" value="ECO:0007669"/>
    <property type="project" value="InterPro"/>
</dbReference>
<keyword evidence="2" id="KW-0812">Transmembrane</keyword>
<organism evidence="3 4">
    <name type="scientific">Ophiobolus disseminans</name>
    <dbReference type="NCBI Taxonomy" id="1469910"/>
    <lineage>
        <taxon>Eukaryota</taxon>
        <taxon>Fungi</taxon>
        <taxon>Dikarya</taxon>
        <taxon>Ascomycota</taxon>
        <taxon>Pezizomycotina</taxon>
        <taxon>Dothideomycetes</taxon>
        <taxon>Pleosporomycetidae</taxon>
        <taxon>Pleosporales</taxon>
        <taxon>Pleosporineae</taxon>
        <taxon>Phaeosphaeriaceae</taxon>
        <taxon>Ophiobolus</taxon>
    </lineage>
</organism>
<feature type="transmembrane region" description="Helical" evidence="2">
    <location>
        <begin position="256"/>
        <end position="274"/>
    </location>
</feature>
<evidence type="ECO:0000256" key="1">
    <source>
        <dbReference type="SAM" id="MobiDB-lite"/>
    </source>
</evidence>
<feature type="compositionally biased region" description="Acidic residues" evidence="1">
    <location>
        <begin position="26"/>
        <end position="42"/>
    </location>
</feature>
<evidence type="ECO:0000256" key="2">
    <source>
        <dbReference type="SAM" id="Phobius"/>
    </source>
</evidence>
<dbReference type="AlphaFoldDB" id="A0A6A7ABG6"/>
<proteinExistence type="predicted"/>
<keyword evidence="2" id="KW-1133">Transmembrane helix</keyword>
<keyword evidence="2" id="KW-0472">Membrane</keyword>
<feature type="transmembrane region" description="Helical" evidence="2">
    <location>
        <begin position="192"/>
        <end position="214"/>
    </location>
</feature>
<dbReference type="Pfam" id="PF16983">
    <property type="entry name" value="MFS_MOT1"/>
    <property type="match status" value="2"/>
</dbReference>
<name>A0A6A7ABG6_9PLEO</name>